<evidence type="ECO:0000256" key="2">
    <source>
        <dbReference type="ARBA" id="ARBA00022692"/>
    </source>
</evidence>
<protein>
    <recommendedName>
        <fullName evidence="6">Major facilitator superfamily (MFS) profile domain-containing protein</fullName>
    </recommendedName>
</protein>
<dbReference type="InterPro" id="IPR005828">
    <property type="entry name" value="MFS_sugar_transport-like"/>
</dbReference>
<dbReference type="PANTHER" id="PTHR48021">
    <property type="match status" value="1"/>
</dbReference>
<comment type="caution">
    <text evidence="7">The sequence shown here is derived from an EMBL/GenBank/DDBJ whole genome shotgun (WGS) entry which is preliminary data.</text>
</comment>
<dbReference type="SUPFAM" id="SSF103473">
    <property type="entry name" value="MFS general substrate transporter"/>
    <property type="match status" value="1"/>
</dbReference>
<feature type="transmembrane region" description="Helical" evidence="5">
    <location>
        <begin position="61"/>
        <end position="82"/>
    </location>
</feature>
<evidence type="ECO:0000256" key="1">
    <source>
        <dbReference type="ARBA" id="ARBA00004141"/>
    </source>
</evidence>
<evidence type="ECO:0000256" key="5">
    <source>
        <dbReference type="SAM" id="Phobius"/>
    </source>
</evidence>
<reference evidence="7 8" key="1">
    <citation type="submission" date="2024-03" db="EMBL/GenBank/DDBJ databases">
        <title>Adaptation during the transition from Ophiocordyceps entomopathogen to insect associate is accompanied by gene loss and intensified selection.</title>
        <authorList>
            <person name="Ward C.M."/>
            <person name="Onetto C.A."/>
            <person name="Borneman A.R."/>
        </authorList>
    </citation>
    <scope>NUCLEOTIDE SEQUENCE [LARGE SCALE GENOMIC DNA]</scope>
    <source>
        <strain evidence="7">AWRI1</strain>
        <tissue evidence="7">Single Adult Female</tissue>
    </source>
</reference>
<feature type="transmembrane region" description="Helical" evidence="5">
    <location>
        <begin position="184"/>
        <end position="203"/>
    </location>
</feature>
<dbReference type="InterPro" id="IPR050549">
    <property type="entry name" value="MFS_Trehalose_Transporter"/>
</dbReference>
<feature type="transmembrane region" description="Helical" evidence="5">
    <location>
        <begin position="302"/>
        <end position="330"/>
    </location>
</feature>
<comment type="subcellular location">
    <subcellularLocation>
        <location evidence="1">Membrane</location>
        <topology evidence="1">Multi-pass membrane protein</topology>
    </subcellularLocation>
</comment>
<feature type="transmembrane region" description="Helical" evidence="5">
    <location>
        <begin position="241"/>
        <end position="267"/>
    </location>
</feature>
<dbReference type="Gene3D" id="1.20.1250.20">
    <property type="entry name" value="MFS general substrate transporter like domains"/>
    <property type="match status" value="1"/>
</dbReference>
<feature type="transmembrane region" description="Helical" evidence="5">
    <location>
        <begin position="36"/>
        <end position="55"/>
    </location>
</feature>
<sequence>MMVIYISRAFSGFAAGMKVPYFLYITEIGHKNRRGILISFYGLSISLGITMTYIIQYFSSWYTVALVSLVLSVVALMQTYFLKETKYWLLHQNNVEKAKESMKWFDNSLTDAQIQAEIYEILSSDMKDRQINIIATLKNRTNLKCFMFGFLLYTFLFGCGRIQITALPFNYYSRFQLPIGYSDITVIQGVLELVMSVFCCLIIDKAPRKTILHICCWMMNACLVFALFHDILVNSCGLIGQWILLLALLVFYAIACGFLLCITSAIVTEVGSVTTQARGILQSVLFVWFHFISGVYNEIFPYVMIAVSINYVVLFFLINIALLSFTGYFVPETRGVALHHCSAKEQSNIANEETKSPSESI</sequence>
<feature type="transmembrane region" description="Helical" evidence="5">
    <location>
        <begin position="210"/>
        <end position="229"/>
    </location>
</feature>
<keyword evidence="8" id="KW-1185">Reference proteome</keyword>
<dbReference type="PROSITE" id="PS50850">
    <property type="entry name" value="MFS"/>
    <property type="match status" value="1"/>
</dbReference>
<evidence type="ECO:0000256" key="3">
    <source>
        <dbReference type="ARBA" id="ARBA00022989"/>
    </source>
</evidence>
<feature type="transmembrane region" description="Helical" evidence="5">
    <location>
        <begin position="279"/>
        <end position="296"/>
    </location>
</feature>
<keyword evidence="4 5" id="KW-0472">Membrane</keyword>
<keyword evidence="2 5" id="KW-0812">Transmembrane</keyword>
<proteinExistence type="predicted"/>
<dbReference type="InterPro" id="IPR020846">
    <property type="entry name" value="MFS_dom"/>
</dbReference>
<dbReference type="AlphaFoldDB" id="A0AAN9Y0J7"/>
<feature type="transmembrane region" description="Helical" evidence="5">
    <location>
        <begin position="145"/>
        <end position="164"/>
    </location>
</feature>
<dbReference type="GO" id="GO:0022857">
    <property type="term" value="F:transmembrane transporter activity"/>
    <property type="evidence" value="ECO:0007669"/>
    <property type="project" value="InterPro"/>
</dbReference>
<dbReference type="EMBL" id="JBBCAQ010000034">
    <property type="protein sequence ID" value="KAK7579899.1"/>
    <property type="molecule type" value="Genomic_DNA"/>
</dbReference>
<dbReference type="Pfam" id="PF00083">
    <property type="entry name" value="Sugar_tr"/>
    <property type="match status" value="1"/>
</dbReference>
<keyword evidence="3 5" id="KW-1133">Transmembrane helix</keyword>
<dbReference type="PANTHER" id="PTHR48021:SF1">
    <property type="entry name" value="GH07001P-RELATED"/>
    <property type="match status" value="1"/>
</dbReference>
<evidence type="ECO:0000313" key="8">
    <source>
        <dbReference type="Proteomes" id="UP001367676"/>
    </source>
</evidence>
<evidence type="ECO:0000259" key="6">
    <source>
        <dbReference type="PROSITE" id="PS50850"/>
    </source>
</evidence>
<name>A0AAN9Y0J7_9HEMI</name>
<feature type="domain" description="Major facilitator superfamily (MFS) profile" evidence="6">
    <location>
        <begin position="1"/>
        <end position="334"/>
    </location>
</feature>
<gene>
    <name evidence="7" type="ORF">V9T40_000528</name>
</gene>
<accession>A0AAN9Y0J7</accession>
<evidence type="ECO:0000313" key="7">
    <source>
        <dbReference type="EMBL" id="KAK7579899.1"/>
    </source>
</evidence>
<dbReference type="GO" id="GO:0016020">
    <property type="term" value="C:membrane"/>
    <property type="evidence" value="ECO:0007669"/>
    <property type="project" value="UniProtKB-SubCell"/>
</dbReference>
<dbReference type="Proteomes" id="UP001367676">
    <property type="component" value="Unassembled WGS sequence"/>
</dbReference>
<organism evidence="7 8">
    <name type="scientific">Parthenolecanium corni</name>
    <dbReference type="NCBI Taxonomy" id="536013"/>
    <lineage>
        <taxon>Eukaryota</taxon>
        <taxon>Metazoa</taxon>
        <taxon>Ecdysozoa</taxon>
        <taxon>Arthropoda</taxon>
        <taxon>Hexapoda</taxon>
        <taxon>Insecta</taxon>
        <taxon>Pterygota</taxon>
        <taxon>Neoptera</taxon>
        <taxon>Paraneoptera</taxon>
        <taxon>Hemiptera</taxon>
        <taxon>Sternorrhyncha</taxon>
        <taxon>Coccoidea</taxon>
        <taxon>Coccidae</taxon>
        <taxon>Parthenolecanium</taxon>
    </lineage>
</organism>
<evidence type="ECO:0000256" key="4">
    <source>
        <dbReference type="ARBA" id="ARBA00023136"/>
    </source>
</evidence>
<dbReference type="InterPro" id="IPR036259">
    <property type="entry name" value="MFS_trans_sf"/>
</dbReference>